<accession>A0A4S1XK54</accession>
<dbReference type="EMBL" id="SRXT01000001">
    <property type="protein sequence ID" value="TGX56253.1"/>
    <property type="molecule type" value="Genomic_DNA"/>
</dbReference>
<dbReference type="Proteomes" id="UP000306147">
    <property type="component" value="Unassembled WGS sequence"/>
</dbReference>
<proteinExistence type="predicted"/>
<keyword evidence="2" id="KW-1185">Reference proteome</keyword>
<gene>
    <name evidence="1" type="ORF">E5A73_03975</name>
</gene>
<evidence type="ECO:0000313" key="1">
    <source>
        <dbReference type="EMBL" id="TGX56253.1"/>
    </source>
</evidence>
<protein>
    <submittedName>
        <fullName evidence="1">Uncharacterized protein</fullName>
    </submittedName>
</protein>
<dbReference type="AlphaFoldDB" id="A0A4S1XK54"/>
<evidence type="ECO:0000313" key="2">
    <source>
        <dbReference type="Proteomes" id="UP000306147"/>
    </source>
</evidence>
<name>A0A4S1XK54_9SPHN</name>
<reference evidence="1 2" key="1">
    <citation type="submission" date="2019-04" db="EMBL/GenBank/DDBJ databases">
        <title>Sphingomonas psychrotolerans sp. nov., isolated from soil in the Tianshan Mountains, Xinjiang, China.</title>
        <authorList>
            <person name="Luo Y."/>
            <person name="Sheng H."/>
        </authorList>
    </citation>
    <scope>NUCLEOTIDE SEQUENCE [LARGE SCALE GENOMIC DNA]</scope>
    <source>
        <strain evidence="1 2">ZFGT-11</strain>
    </source>
</reference>
<comment type="caution">
    <text evidence="1">The sequence shown here is derived from an EMBL/GenBank/DDBJ whole genome shotgun (WGS) entry which is preliminary data.</text>
</comment>
<organism evidence="1 2">
    <name type="scientific">Sphingomonas gei</name>
    <dbReference type="NCBI Taxonomy" id="1395960"/>
    <lineage>
        <taxon>Bacteria</taxon>
        <taxon>Pseudomonadati</taxon>
        <taxon>Pseudomonadota</taxon>
        <taxon>Alphaproteobacteria</taxon>
        <taxon>Sphingomonadales</taxon>
        <taxon>Sphingomonadaceae</taxon>
        <taxon>Sphingomonas</taxon>
    </lineage>
</organism>
<dbReference type="RefSeq" id="WP_135962451.1">
    <property type="nucleotide sequence ID" value="NZ_SRXT01000001.1"/>
</dbReference>
<dbReference type="OrthoDB" id="9958199at2"/>
<sequence length="72" mass="7252">MFVTLVAAAISVQAAPAAEVQYRSHDVSGALQRGCKVQRVSVAGGKAEHAAIIRCPANAAEAKNPARAAPGA</sequence>